<evidence type="ECO:0000256" key="4">
    <source>
        <dbReference type="ARBA" id="ARBA00023136"/>
    </source>
</evidence>
<dbReference type="Proteomes" id="UP001562354">
    <property type="component" value="Unassembled WGS sequence"/>
</dbReference>
<feature type="transmembrane region" description="Helical" evidence="6">
    <location>
        <begin position="84"/>
        <end position="107"/>
    </location>
</feature>
<gene>
    <name evidence="7" type="ORF">AAFC00_004067</name>
</gene>
<evidence type="ECO:0000313" key="8">
    <source>
        <dbReference type="Proteomes" id="UP001562354"/>
    </source>
</evidence>
<dbReference type="InterPro" id="IPR051668">
    <property type="entry name" value="ATG33"/>
</dbReference>
<name>A0ABR3PIF5_9PEZI</name>
<evidence type="ECO:0000256" key="6">
    <source>
        <dbReference type="SAM" id="Phobius"/>
    </source>
</evidence>
<comment type="caution">
    <text evidence="7">The sequence shown here is derived from an EMBL/GenBank/DDBJ whole genome shotgun (WGS) entry which is preliminary data.</text>
</comment>
<accession>A0ABR3PIF5</accession>
<feature type="transmembrane region" description="Helical" evidence="6">
    <location>
        <begin position="16"/>
        <end position="37"/>
    </location>
</feature>
<dbReference type="PANTHER" id="PTHR37278">
    <property type="entry name" value="AUTOPHAGY-RELATED PROTEIN 33-RELATED"/>
    <property type="match status" value="1"/>
</dbReference>
<proteinExistence type="inferred from homology"/>
<feature type="transmembrane region" description="Helical" evidence="6">
    <location>
        <begin position="128"/>
        <end position="149"/>
    </location>
</feature>
<protein>
    <recommendedName>
        <fullName evidence="9">DUF1772-domain-containing protein</fullName>
    </recommendedName>
</protein>
<sequence>MPCPITVLKFVGTTSLGLFTGVSYSLSTLSMPALLLLPSAPQAQHAFTSLVKSSTLHLRTLAAVSAVSFPLAFAMSTPRIRHPYLLWTGAAALLSLVPDFVIGQTAFKEQQDANGETVERAVRTSQKLHAVQAAIGFAGFAMAVVGIWGDGA</sequence>
<comment type="subcellular location">
    <subcellularLocation>
        <location evidence="1">Membrane</location>
        <topology evidence="1">Multi-pass membrane protein</topology>
    </subcellularLocation>
</comment>
<evidence type="ECO:0000256" key="2">
    <source>
        <dbReference type="ARBA" id="ARBA00022692"/>
    </source>
</evidence>
<evidence type="ECO:0000256" key="3">
    <source>
        <dbReference type="ARBA" id="ARBA00022989"/>
    </source>
</evidence>
<organism evidence="7 8">
    <name type="scientific">Neodothiora populina</name>
    <dbReference type="NCBI Taxonomy" id="2781224"/>
    <lineage>
        <taxon>Eukaryota</taxon>
        <taxon>Fungi</taxon>
        <taxon>Dikarya</taxon>
        <taxon>Ascomycota</taxon>
        <taxon>Pezizomycotina</taxon>
        <taxon>Dothideomycetes</taxon>
        <taxon>Dothideomycetidae</taxon>
        <taxon>Dothideales</taxon>
        <taxon>Dothioraceae</taxon>
        <taxon>Neodothiora</taxon>
    </lineage>
</organism>
<keyword evidence="2 6" id="KW-0812">Transmembrane</keyword>
<keyword evidence="8" id="KW-1185">Reference proteome</keyword>
<keyword evidence="3 6" id="KW-1133">Transmembrane helix</keyword>
<dbReference type="RefSeq" id="XP_069202198.1">
    <property type="nucleotide sequence ID" value="XM_069343644.1"/>
</dbReference>
<dbReference type="EMBL" id="JBFMKM010000005">
    <property type="protein sequence ID" value="KAL1305925.1"/>
    <property type="molecule type" value="Genomic_DNA"/>
</dbReference>
<evidence type="ECO:0000313" key="7">
    <source>
        <dbReference type="EMBL" id="KAL1305925.1"/>
    </source>
</evidence>
<comment type="similarity">
    <text evidence="5">Belongs to the ATG33 family.</text>
</comment>
<evidence type="ECO:0008006" key="9">
    <source>
        <dbReference type="Google" id="ProtNLM"/>
    </source>
</evidence>
<feature type="transmembrane region" description="Helical" evidence="6">
    <location>
        <begin position="58"/>
        <end position="78"/>
    </location>
</feature>
<reference evidence="7 8" key="1">
    <citation type="submission" date="2024-07" db="EMBL/GenBank/DDBJ databases">
        <title>Draft sequence of the Neodothiora populina.</title>
        <authorList>
            <person name="Drown D.D."/>
            <person name="Schuette U.S."/>
            <person name="Buechlein A.B."/>
            <person name="Rusch D.R."/>
            <person name="Winton L.W."/>
            <person name="Adams G.A."/>
        </authorList>
    </citation>
    <scope>NUCLEOTIDE SEQUENCE [LARGE SCALE GENOMIC DNA]</scope>
    <source>
        <strain evidence="7 8">CPC 39397</strain>
    </source>
</reference>
<dbReference type="PANTHER" id="PTHR37278:SF1">
    <property type="entry name" value="AUTOPHAGY-RELATED PROTEIN 33-RELATED"/>
    <property type="match status" value="1"/>
</dbReference>
<dbReference type="GeneID" id="95977767"/>
<evidence type="ECO:0000256" key="1">
    <source>
        <dbReference type="ARBA" id="ARBA00004141"/>
    </source>
</evidence>
<evidence type="ECO:0000256" key="5">
    <source>
        <dbReference type="ARBA" id="ARBA00038013"/>
    </source>
</evidence>
<keyword evidence="4 6" id="KW-0472">Membrane</keyword>